<feature type="site" description="Transition state stabilizer" evidence="6">
    <location>
        <position position="240"/>
    </location>
</feature>
<dbReference type="Gene3D" id="3.30.420.40">
    <property type="match status" value="2"/>
</dbReference>
<dbReference type="InterPro" id="IPR023865">
    <property type="entry name" value="Aliphatic_acid_kinase_CS"/>
</dbReference>
<name>S2W199_9ACTN</name>
<sequence>MSKPILVLNCGSSSIKYQMIDTETEEVLAKGLVQRIATGTTGTVDHEVLSGETGEFHVDQDLPNHEVALATVFKLFDEHGPDLSATVAVAHRTVHGGEKFSAPVLIDEEVVNTMKDLSPLAPLHNPAGIEGINAARKLLTDVPHVGIFDTAFFADLPAEAHTYAIDTELAKKLQIRKYGFHGTSHQFVSGEAAKLLGRDDLKQIVCHLGNGASISAVDAGHAVETSMGLTPLAGLVMGTRSGDIDPGVVAYLSRELGWDAQRIDTELNKKSGMLGLTGHTDMRDVQEAADSGDERTKVGLDVYIHRLVFYIGAYATLMGGLDAITFTAGVGENSAEIREMACERLGLFGVELDKEANATRSKSPRVISTPNSKVKVCVIPTNEELAMARQALALISK</sequence>
<proteinExistence type="inferred from homology"/>
<feature type="binding site" evidence="6">
    <location>
        <position position="9"/>
    </location>
    <ligand>
        <name>Mg(2+)</name>
        <dbReference type="ChEBI" id="CHEBI:18420"/>
    </ligand>
</feature>
<feature type="site" description="Transition state stabilizer" evidence="6">
    <location>
        <position position="181"/>
    </location>
</feature>
<dbReference type="PATRIC" id="fig|883161.3.peg.314"/>
<dbReference type="EMBL" id="AGZR01000004">
    <property type="protein sequence ID" value="EPD33558.1"/>
    <property type="molecule type" value="Genomic_DNA"/>
</dbReference>
<evidence type="ECO:0000256" key="4">
    <source>
        <dbReference type="ARBA" id="ARBA00022777"/>
    </source>
</evidence>
<comment type="cofactor">
    <cofactor evidence="6">
        <name>Mg(2+)</name>
        <dbReference type="ChEBI" id="CHEBI:18420"/>
    </cofactor>
    <cofactor evidence="6">
        <name>Mn(2+)</name>
        <dbReference type="ChEBI" id="CHEBI:29035"/>
    </cofactor>
    <text evidence="6">Mg(2+). Can also accept Mn(2+).</text>
</comment>
<comment type="subcellular location">
    <subcellularLocation>
        <location evidence="6">Cytoplasm</location>
    </subcellularLocation>
</comment>
<feature type="binding site" evidence="6">
    <location>
        <position position="16"/>
    </location>
    <ligand>
        <name>ATP</name>
        <dbReference type="ChEBI" id="CHEBI:30616"/>
    </ligand>
</feature>
<dbReference type="Pfam" id="PF00871">
    <property type="entry name" value="Acetate_kinase"/>
    <property type="match status" value="1"/>
</dbReference>
<comment type="function">
    <text evidence="6">Catalyzes the formation of acetyl phosphate from acetate and ATP. Can also catalyze the reverse reaction.</text>
</comment>
<dbReference type="PIRSF" id="PIRSF000722">
    <property type="entry name" value="Acetate_prop_kin"/>
    <property type="match status" value="1"/>
</dbReference>
<dbReference type="AlphaFoldDB" id="S2W199"/>
<dbReference type="OrthoDB" id="9802453at2"/>
<evidence type="ECO:0000256" key="1">
    <source>
        <dbReference type="ARBA" id="ARBA00008748"/>
    </source>
</evidence>
<gene>
    <name evidence="6" type="primary">ackA</name>
    <name evidence="8" type="ORF">HMPREF9306_00312</name>
</gene>
<keyword evidence="5 6" id="KW-0067">ATP-binding</keyword>
<dbReference type="HOGENOM" id="CLU_020352_0_1_11"/>
<dbReference type="SUPFAM" id="SSF53067">
    <property type="entry name" value="Actin-like ATPase domain"/>
    <property type="match status" value="2"/>
</dbReference>
<dbReference type="PROSITE" id="PS01076">
    <property type="entry name" value="ACETATE_KINASE_2"/>
    <property type="match status" value="1"/>
</dbReference>
<comment type="caution">
    <text evidence="8">The sequence shown here is derived from an EMBL/GenBank/DDBJ whole genome shotgun (WGS) entry which is preliminary data.</text>
</comment>
<dbReference type="GO" id="GO:0006085">
    <property type="term" value="P:acetyl-CoA biosynthetic process"/>
    <property type="evidence" value="ECO:0007669"/>
    <property type="project" value="UniProtKB-UniRule"/>
</dbReference>
<keyword evidence="9" id="KW-1185">Reference proteome</keyword>
<keyword evidence="2 6" id="KW-0808">Transferase</keyword>
<feature type="binding site" evidence="6">
    <location>
        <begin position="329"/>
        <end position="333"/>
    </location>
    <ligand>
        <name>ATP</name>
        <dbReference type="ChEBI" id="CHEBI:30616"/>
    </ligand>
</feature>
<accession>S2W199</accession>
<evidence type="ECO:0000313" key="8">
    <source>
        <dbReference type="EMBL" id="EPD33558.1"/>
    </source>
</evidence>
<dbReference type="PRINTS" id="PR00471">
    <property type="entry name" value="ACETATEKNASE"/>
</dbReference>
<keyword evidence="6" id="KW-0963">Cytoplasm</keyword>
<dbReference type="InterPro" id="IPR004372">
    <property type="entry name" value="Ac/propionate_kinase"/>
</dbReference>
<dbReference type="GO" id="GO:0000287">
    <property type="term" value="F:magnesium ion binding"/>
    <property type="evidence" value="ECO:0007669"/>
    <property type="project" value="UniProtKB-UniRule"/>
</dbReference>
<evidence type="ECO:0000313" key="9">
    <source>
        <dbReference type="Proteomes" id="UP000014417"/>
    </source>
</evidence>
<dbReference type="Proteomes" id="UP000014417">
    <property type="component" value="Unassembled WGS sequence"/>
</dbReference>
<evidence type="ECO:0000256" key="7">
    <source>
        <dbReference type="RuleBase" id="RU003835"/>
    </source>
</evidence>
<feature type="binding site" evidence="6">
    <location>
        <begin position="207"/>
        <end position="211"/>
    </location>
    <ligand>
        <name>ATP</name>
        <dbReference type="ChEBI" id="CHEBI:30616"/>
    </ligand>
</feature>
<dbReference type="UniPathway" id="UPA00340">
    <property type="reaction ID" value="UER00458"/>
</dbReference>
<feature type="binding site" evidence="6">
    <location>
        <position position="92"/>
    </location>
    <ligand>
        <name>substrate</name>
    </ligand>
</feature>
<feature type="active site" description="Proton donor/acceptor" evidence="6">
    <location>
        <position position="149"/>
    </location>
</feature>
<feature type="binding site" evidence="6">
    <location>
        <position position="383"/>
    </location>
    <ligand>
        <name>Mg(2+)</name>
        <dbReference type="ChEBI" id="CHEBI:18420"/>
    </ligand>
</feature>
<comment type="pathway">
    <text evidence="6">Metabolic intermediate biosynthesis; acetyl-CoA biosynthesis; acetyl-CoA from acetate: step 1/2.</text>
</comment>
<comment type="catalytic activity">
    <reaction evidence="6">
        <text>acetate + ATP = acetyl phosphate + ADP</text>
        <dbReference type="Rhea" id="RHEA:11352"/>
        <dbReference type="ChEBI" id="CHEBI:22191"/>
        <dbReference type="ChEBI" id="CHEBI:30089"/>
        <dbReference type="ChEBI" id="CHEBI:30616"/>
        <dbReference type="ChEBI" id="CHEBI:456216"/>
        <dbReference type="EC" id="2.7.2.1"/>
    </reaction>
</comment>
<dbReference type="PROSITE" id="PS01075">
    <property type="entry name" value="ACETATE_KINASE_1"/>
    <property type="match status" value="1"/>
</dbReference>
<dbReference type="PANTHER" id="PTHR21060:SF15">
    <property type="entry name" value="ACETATE KINASE-RELATED"/>
    <property type="match status" value="1"/>
</dbReference>
<dbReference type="CDD" id="cd24010">
    <property type="entry name" value="ASKHA_NBD_AcK_PK"/>
    <property type="match status" value="1"/>
</dbReference>
<dbReference type="InterPro" id="IPR043129">
    <property type="entry name" value="ATPase_NBD"/>
</dbReference>
<dbReference type="InterPro" id="IPR000890">
    <property type="entry name" value="Aliphatic_acid_kin_short-chain"/>
</dbReference>
<keyword evidence="3 6" id="KW-0547">Nucleotide-binding</keyword>
<reference evidence="8 9" key="1">
    <citation type="submission" date="2013-04" db="EMBL/GenBank/DDBJ databases">
        <title>The Genome Sequence of Propionimicrobium lymphophilum ACS-093-V-SCH5.</title>
        <authorList>
            <consortium name="The Broad Institute Genomics Platform"/>
            <person name="Earl A."/>
            <person name="Ward D."/>
            <person name="Feldgarden M."/>
            <person name="Gevers D."/>
            <person name="Saerens B."/>
            <person name="Vaneechoutte M."/>
            <person name="Walker B."/>
            <person name="Young S."/>
            <person name="Zeng Q."/>
            <person name="Gargeya S."/>
            <person name="Fitzgerald M."/>
            <person name="Haas B."/>
            <person name="Abouelleil A."/>
            <person name="Allen A.W."/>
            <person name="Alvarado L."/>
            <person name="Arachchi H.M."/>
            <person name="Berlin A.M."/>
            <person name="Chapman S.B."/>
            <person name="Gainer-Dewar J."/>
            <person name="Goldberg J."/>
            <person name="Griggs A."/>
            <person name="Gujja S."/>
            <person name="Hansen M."/>
            <person name="Howarth C."/>
            <person name="Imamovic A."/>
            <person name="Ireland A."/>
            <person name="Larimer J."/>
            <person name="McCowan C."/>
            <person name="Murphy C."/>
            <person name="Pearson M."/>
            <person name="Poon T.W."/>
            <person name="Priest M."/>
            <person name="Roberts A."/>
            <person name="Saif S."/>
            <person name="Shea T."/>
            <person name="Sisk P."/>
            <person name="Sykes S."/>
            <person name="Wortman J."/>
            <person name="Nusbaum C."/>
            <person name="Birren B."/>
        </authorList>
    </citation>
    <scope>NUCLEOTIDE SEQUENCE [LARGE SCALE GENOMIC DNA]</scope>
    <source>
        <strain evidence="8 9">ACS-093-V-SCH5</strain>
    </source>
</reference>
<keyword evidence="6" id="KW-0479">Metal-binding</keyword>
<dbReference type="STRING" id="883161.HMPREF9306_00312"/>
<evidence type="ECO:0000256" key="2">
    <source>
        <dbReference type="ARBA" id="ARBA00022679"/>
    </source>
</evidence>
<evidence type="ECO:0000256" key="5">
    <source>
        <dbReference type="ARBA" id="ARBA00022840"/>
    </source>
</evidence>
<dbReference type="HAMAP" id="MF_00020">
    <property type="entry name" value="Acetate_kinase"/>
    <property type="match status" value="1"/>
</dbReference>
<dbReference type="PANTHER" id="PTHR21060">
    <property type="entry name" value="ACETATE KINASE"/>
    <property type="match status" value="1"/>
</dbReference>
<protein>
    <recommendedName>
        <fullName evidence="6">Acetate kinase</fullName>
        <ecNumber evidence="6">2.7.2.1</ecNumber>
    </recommendedName>
    <alternativeName>
        <fullName evidence="6">Acetokinase</fullName>
    </alternativeName>
</protein>
<dbReference type="NCBIfam" id="TIGR00016">
    <property type="entry name" value="ackA"/>
    <property type="match status" value="1"/>
</dbReference>
<dbReference type="EC" id="2.7.2.1" evidence="6"/>
<evidence type="ECO:0000256" key="6">
    <source>
        <dbReference type="HAMAP-Rule" id="MF_00020"/>
    </source>
</evidence>
<comment type="similarity">
    <text evidence="1 6 7">Belongs to the acetokinase family.</text>
</comment>
<dbReference type="GO" id="GO:0005524">
    <property type="term" value="F:ATP binding"/>
    <property type="evidence" value="ECO:0007669"/>
    <property type="project" value="UniProtKB-KW"/>
</dbReference>
<dbReference type="RefSeq" id="WP_016455167.1">
    <property type="nucleotide sequence ID" value="NZ_KE150269.1"/>
</dbReference>
<evidence type="ECO:0000256" key="3">
    <source>
        <dbReference type="ARBA" id="ARBA00022741"/>
    </source>
</evidence>
<dbReference type="GO" id="GO:0005737">
    <property type="term" value="C:cytoplasm"/>
    <property type="evidence" value="ECO:0007669"/>
    <property type="project" value="UniProtKB-SubCell"/>
</dbReference>
<feature type="binding site" evidence="6">
    <location>
        <begin position="281"/>
        <end position="283"/>
    </location>
    <ligand>
        <name>ATP</name>
        <dbReference type="ChEBI" id="CHEBI:30616"/>
    </ligand>
</feature>
<dbReference type="GO" id="GO:0006083">
    <property type="term" value="P:acetate metabolic process"/>
    <property type="evidence" value="ECO:0007669"/>
    <property type="project" value="TreeGrafter"/>
</dbReference>
<keyword evidence="4 6" id="KW-0418">Kinase</keyword>
<dbReference type="GO" id="GO:0008776">
    <property type="term" value="F:acetate kinase activity"/>
    <property type="evidence" value="ECO:0007669"/>
    <property type="project" value="UniProtKB-UniRule"/>
</dbReference>
<comment type="subunit">
    <text evidence="6">Homodimer.</text>
</comment>
<keyword evidence="6" id="KW-0460">Magnesium</keyword>
<organism evidence="8 9">
    <name type="scientific">Propionimicrobium lymphophilum ACS-093-V-SCH5</name>
    <dbReference type="NCBI Taxonomy" id="883161"/>
    <lineage>
        <taxon>Bacteria</taxon>
        <taxon>Bacillati</taxon>
        <taxon>Actinomycetota</taxon>
        <taxon>Actinomycetes</taxon>
        <taxon>Propionibacteriales</taxon>
        <taxon>Propionibacteriaceae</taxon>
        <taxon>Propionimicrobium</taxon>
    </lineage>
</organism>